<dbReference type="EMBL" id="CAJMWX010001045">
    <property type="protein sequence ID" value="CAE6453898.1"/>
    <property type="molecule type" value="Genomic_DNA"/>
</dbReference>
<accession>A0A8H3BBU1</accession>
<evidence type="ECO:0000313" key="2">
    <source>
        <dbReference type="Proteomes" id="UP000663888"/>
    </source>
</evidence>
<gene>
    <name evidence="1" type="ORF">RDB_LOCUS73539</name>
</gene>
<evidence type="ECO:0000313" key="1">
    <source>
        <dbReference type="EMBL" id="CAE6453898.1"/>
    </source>
</evidence>
<dbReference type="AlphaFoldDB" id="A0A8H3BBU1"/>
<sequence>MHTMHKWYLKRLGSEDCLWLLSASASLIVTYFGQGKYTAGSKRMGKLGLNDGLTVVDGVPRGQEITSSSTSRVQPPQSTVTKAQIRITIGFTTNRDYPGISGKIKGAADLLNRPIPHE</sequence>
<dbReference type="Proteomes" id="UP000663888">
    <property type="component" value="Unassembled WGS sequence"/>
</dbReference>
<proteinExistence type="predicted"/>
<comment type="caution">
    <text evidence="1">The sequence shown here is derived from an EMBL/GenBank/DDBJ whole genome shotgun (WGS) entry which is preliminary data.</text>
</comment>
<organism evidence="1 2">
    <name type="scientific">Rhizoctonia solani</name>
    <dbReference type="NCBI Taxonomy" id="456999"/>
    <lineage>
        <taxon>Eukaryota</taxon>
        <taxon>Fungi</taxon>
        <taxon>Dikarya</taxon>
        <taxon>Basidiomycota</taxon>
        <taxon>Agaricomycotina</taxon>
        <taxon>Agaricomycetes</taxon>
        <taxon>Cantharellales</taxon>
        <taxon>Ceratobasidiaceae</taxon>
        <taxon>Rhizoctonia</taxon>
    </lineage>
</organism>
<reference evidence="1" key="1">
    <citation type="submission" date="2021-01" db="EMBL/GenBank/DDBJ databases">
        <authorList>
            <person name="Kaushik A."/>
        </authorList>
    </citation>
    <scope>NUCLEOTIDE SEQUENCE</scope>
    <source>
        <strain evidence="1">AG4-R118</strain>
    </source>
</reference>
<protein>
    <submittedName>
        <fullName evidence="1">Uncharacterized protein</fullName>
    </submittedName>
</protein>
<name>A0A8H3BBU1_9AGAM</name>